<proteinExistence type="predicted"/>
<reference evidence="1" key="1">
    <citation type="submission" date="2020-05" db="EMBL/GenBank/DDBJ databases">
        <authorList>
            <person name="Chiriac C."/>
            <person name="Salcher M."/>
            <person name="Ghai R."/>
            <person name="Kavagutti S V."/>
        </authorList>
    </citation>
    <scope>NUCLEOTIDE SEQUENCE</scope>
</reference>
<gene>
    <name evidence="1" type="ORF">UFOPK2234_00519</name>
</gene>
<protein>
    <submittedName>
        <fullName evidence="1">Unannotated protein</fullName>
    </submittedName>
</protein>
<dbReference type="AlphaFoldDB" id="A0A6J6KV32"/>
<dbReference type="EMBL" id="CAEZWG010000081">
    <property type="protein sequence ID" value="CAB4652114.1"/>
    <property type="molecule type" value="Genomic_DNA"/>
</dbReference>
<evidence type="ECO:0000313" key="1">
    <source>
        <dbReference type="EMBL" id="CAB4652114.1"/>
    </source>
</evidence>
<organism evidence="1">
    <name type="scientific">freshwater metagenome</name>
    <dbReference type="NCBI Taxonomy" id="449393"/>
    <lineage>
        <taxon>unclassified sequences</taxon>
        <taxon>metagenomes</taxon>
        <taxon>ecological metagenomes</taxon>
    </lineage>
</organism>
<name>A0A6J6KV32_9ZZZZ</name>
<accession>A0A6J6KV32</accession>
<sequence>MIPVNPPNRNVIRKPITNSIGVSNVTDPRHIVPIQLKNLTPVGTPIKNVMNEKNGSSTWPLAYIWCAQTATDNAAIAIVAAIKPL</sequence>